<sequence length="176" mass="20026">MNNPLNEFRPESLCLLKETQEDYWRYARKGPRDFSVYTEKSSIYETPTKEKFREATDVLVRWTDGLLYLANIIQVEDEYSRCAVKFEDGSQFWALYKDIYKGPPPEGEIACTVCDSGSSQPPDEIVICDKCSVGYHQLCHIPKIDSSVLKPEVSWSCRKCIFASTAKKGGASRKGT</sequence>
<dbReference type="EMBL" id="KK117265">
    <property type="protein sequence ID" value="KFM69990.1"/>
    <property type="molecule type" value="Genomic_DNA"/>
</dbReference>
<evidence type="ECO:0000256" key="2">
    <source>
        <dbReference type="ARBA" id="ARBA00022723"/>
    </source>
</evidence>
<dbReference type="PANTHER" id="PTHR12628">
    <property type="entry name" value="POLYCOMB-LIKE TRANSCRIPTION FACTOR"/>
    <property type="match status" value="1"/>
</dbReference>
<evidence type="ECO:0000256" key="6">
    <source>
        <dbReference type="ARBA" id="ARBA00023242"/>
    </source>
</evidence>
<evidence type="ECO:0000313" key="9">
    <source>
        <dbReference type="EMBL" id="KFM69990.1"/>
    </source>
</evidence>
<dbReference type="InterPro" id="IPR002999">
    <property type="entry name" value="Tudor"/>
</dbReference>
<comment type="subcellular location">
    <subcellularLocation>
        <location evidence="1">Nucleus</location>
    </subcellularLocation>
</comment>
<dbReference type="InterPro" id="IPR001965">
    <property type="entry name" value="Znf_PHD"/>
</dbReference>
<dbReference type="PANTHER" id="PTHR12628:SF21">
    <property type="entry name" value="PHD-TYPE DOMAIN-CONTAINING PROTEIN"/>
    <property type="match status" value="1"/>
</dbReference>
<dbReference type="InterPro" id="IPR042014">
    <property type="entry name" value="MTF2_PHD1"/>
</dbReference>
<dbReference type="InterPro" id="IPR013083">
    <property type="entry name" value="Znf_RING/FYVE/PHD"/>
</dbReference>
<dbReference type="GO" id="GO:0005634">
    <property type="term" value="C:nucleus"/>
    <property type="evidence" value="ECO:0007669"/>
    <property type="project" value="UniProtKB-SubCell"/>
</dbReference>
<dbReference type="GO" id="GO:0003677">
    <property type="term" value="F:DNA binding"/>
    <property type="evidence" value="ECO:0007669"/>
    <property type="project" value="TreeGrafter"/>
</dbReference>
<dbReference type="Gene3D" id="3.30.40.10">
    <property type="entry name" value="Zinc/RING finger domain, C3HC4 (zinc finger)"/>
    <property type="match status" value="1"/>
</dbReference>
<evidence type="ECO:0000256" key="3">
    <source>
        <dbReference type="ARBA" id="ARBA00022737"/>
    </source>
</evidence>
<dbReference type="CDD" id="cd20385">
    <property type="entry name" value="Tudor_PCL"/>
    <property type="match status" value="1"/>
</dbReference>
<keyword evidence="5" id="KW-0862">Zinc</keyword>
<evidence type="ECO:0000313" key="10">
    <source>
        <dbReference type="Proteomes" id="UP000054359"/>
    </source>
</evidence>
<dbReference type="SUPFAM" id="SSF63748">
    <property type="entry name" value="Tudor/PWWP/MBT"/>
    <property type="match status" value="1"/>
</dbReference>
<dbReference type="GO" id="GO:0008270">
    <property type="term" value="F:zinc ion binding"/>
    <property type="evidence" value="ECO:0007669"/>
    <property type="project" value="UniProtKB-KW"/>
</dbReference>
<evidence type="ECO:0000256" key="1">
    <source>
        <dbReference type="ARBA" id="ARBA00004123"/>
    </source>
</evidence>
<dbReference type="SMART" id="SM00249">
    <property type="entry name" value="PHD"/>
    <property type="match status" value="1"/>
</dbReference>
<dbReference type="OrthoDB" id="10033786at2759"/>
<dbReference type="InterPro" id="IPR040477">
    <property type="entry name" value="KDM4-like_Tudor"/>
</dbReference>
<keyword evidence="4 7" id="KW-0863">Zinc-finger</keyword>
<evidence type="ECO:0000256" key="4">
    <source>
        <dbReference type="ARBA" id="ARBA00022771"/>
    </source>
</evidence>
<dbReference type="CDD" id="cd15578">
    <property type="entry name" value="PHD1_MTF2"/>
    <property type="match status" value="1"/>
</dbReference>
<dbReference type="STRING" id="407821.A0A087TY01"/>
<dbReference type="SMART" id="SM00333">
    <property type="entry name" value="TUDOR"/>
    <property type="match status" value="1"/>
</dbReference>
<dbReference type="InterPro" id="IPR011011">
    <property type="entry name" value="Znf_FYVE_PHD"/>
</dbReference>
<feature type="domain" description="PHD-type" evidence="8">
    <location>
        <begin position="108"/>
        <end position="163"/>
    </location>
</feature>
<dbReference type="Pfam" id="PF00628">
    <property type="entry name" value="PHD"/>
    <property type="match status" value="1"/>
</dbReference>
<keyword evidence="2" id="KW-0479">Metal-binding</keyword>
<dbReference type="Proteomes" id="UP000054359">
    <property type="component" value="Unassembled WGS sequence"/>
</dbReference>
<keyword evidence="3" id="KW-0677">Repeat</keyword>
<reference evidence="9 10" key="1">
    <citation type="submission" date="2013-11" db="EMBL/GenBank/DDBJ databases">
        <title>Genome sequencing of Stegodyphus mimosarum.</title>
        <authorList>
            <person name="Bechsgaard J."/>
        </authorList>
    </citation>
    <scope>NUCLEOTIDE SEQUENCE [LARGE SCALE GENOMIC DNA]</scope>
</reference>
<dbReference type="GO" id="GO:0003682">
    <property type="term" value="F:chromatin binding"/>
    <property type="evidence" value="ECO:0007669"/>
    <property type="project" value="TreeGrafter"/>
</dbReference>
<dbReference type="InterPro" id="IPR019787">
    <property type="entry name" value="Znf_PHD-finger"/>
</dbReference>
<dbReference type="AlphaFoldDB" id="A0A087TY01"/>
<dbReference type="OMA" id="NEEWRTT"/>
<dbReference type="GO" id="GO:0045814">
    <property type="term" value="P:negative regulation of gene expression, epigenetic"/>
    <property type="evidence" value="ECO:0007669"/>
    <property type="project" value="TreeGrafter"/>
</dbReference>
<dbReference type="InterPro" id="IPR019786">
    <property type="entry name" value="Zinc_finger_PHD-type_CS"/>
</dbReference>
<protein>
    <submittedName>
        <fullName evidence="9">Metal-response element-binding transcription factor 2</fullName>
    </submittedName>
</protein>
<accession>A0A087TY01</accession>
<dbReference type="Gene3D" id="2.30.30.140">
    <property type="match status" value="1"/>
</dbReference>
<dbReference type="Pfam" id="PF18104">
    <property type="entry name" value="Tudor_2"/>
    <property type="match status" value="1"/>
</dbReference>
<evidence type="ECO:0000256" key="5">
    <source>
        <dbReference type="ARBA" id="ARBA00022833"/>
    </source>
</evidence>
<proteinExistence type="predicted"/>
<dbReference type="PROSITE" id="PS50016">
    <property type="entry name" value="ZF_PHD_2"/>
    <property type="match status" value="1"/>
</dbReference>
<dbReference type="SUPFAM" id="SSF57903">
    <property type="entry name" value="FYVE/PHD zinc finger"/>
    <property type="match status" value="1"/>
</dbReference>
<feature type="non-terminal residue" evidence="9">
    <location>
        <position position="176"/>
    </location>
</feature>
<evidence type="ECO:0000259" key="8">
    <source>
        <dbReference type="PROSITE" id="PS50016"/>
    </source>
</evidence>
<keyword evidence="6" id="KW-0539">Nucleus</keyword>
<organism evidence="9 10">
    <name type="scientific">Stegodyphus mimosarum</name>
    <name type="common">African social velvet spider</name>
    <dbReference type="NCBI Taxonomy" id="407821"/>
    <lineage>
        <taxon>Eukaryota</taxon>
        <taxon>Metazoa</taxon>
        <taxon>Ecdysozoa</taxon>
        <taxon>Arthropoda</taxon>
        <taxon>Chelicerata</taxon>
        <taxon>Arachnida</taxon>
        <taxon>Araneae</taxon>
        <taxon>Araneomorphae</taxon>
        <taxon>Entelegynae</taxon>
        <taxon>Eresoidea</taxon>
        <taxon>Eresidae</taxon>
        <taxon>Stegodyphus</taxon>
    </lineage>
</organism>
<keyword evidence="10" id="KW-1185">Reference proteome</keyword>
<gene>
    <name evidence="9" type="ORF">X975_23980</name>
</gene>
<evidence type="ECO:0000256" key="7">
    <source>
        <dbReference type="PROSITE-ProRule" id="PRU00146"/>
    </source>
</evidence>
<name>A0A087TY01_STEMI</name>
<dbReference type="PROSITE" id="PS01359">
    <property type="entry name" value="ZF_PHD_1"/>
    <property type="match status" value="1"/>
</dbReference>